<dbReference type="SUPFAM" id="SSF50129">
    <property type="entry name" value="GroES-like"/>
    <property type="match status" value="1"/>
</dbReference>
<dbReference type="PANTHER" id="PTHR48106">
    <property type="entry name" value="QUINONE OXIDOREDUCTASE PIG3-RELATED"/>
    <property type="match status" value="1"/>
</dbReference>
<dbReference type="InterPro" id="IPR013154">
    <property type="entry name" value="ADH-like_N"/>
</dbReference>
<protein>
    <submittedName>
        <fullName evidence="4">NADPH2:quinone reductase</fullName>
        <ecNumber evidence="4">1.6.5.5</ecNumber>
    </submittedName>
</protein>
<dbReference type="GO" id="GO:0003960">
    <property type="term" value="F:quinone reductase (NADPH) activity"/>
    <property type="evidence" value="ECO:0007669"/>
    <property type="project" value="UniProtKB-EC"/>
</dbReference>
<dbReference type="Pfam" id="PF00107">
    <property type="entry name" value="ADH_zinc_N"/>
    <property type="match status" value="1"/>
</dbReference>
<dbReference type="EC" id="1.6.5.5" evidence="4"/>
<organism evidence="4 5">
    <name type="scientific">Oligosphaera ethanolica</name>
    <dbReference type="NCBI Taxonomy" id="760260"/>
    <lineage>
        <taxon>Bacteria</taxon>
        <taxon>Pseudomonadati</taxon>
        <taxon>Lentisphaerota</taxon>
        <taxon>Oligosphaeria</taxon>
        <taxon>Oligosphaerales</taxon>
        <taxon>Oligosphaeraceae</taxon>
        <taxon>Oligosphaera</taxon>
    </lineage>
</organism>
<dbReference type="PANTHER" id="PTHR48106:SF8">
    <property type="entry name" value="OS02G0805600 PROTEIN"/>
    <property type="match status" value="1"/>
</dbReference>
<keyword evidence="1" id="KW-0521">NADP</keyword>
<reference evidence="4" key="1">
    <citation type="submission" date="2023-07" db="EMBL/GenBank/DDBJ databases">
        <title>Genomic Encyclopedia of Type Strains, Phase IV (KMG-IV): sequencing the most valuable type-strain genomes for metagenomic binning, comparative biology and taxonomic classification.</title>
        <authorList>
            <person name="Goeker M."/>
        </authorList>
    </citation>
    <scope>NUCLEOTIDE SEQUENCE</scope>
    <source>
        <strain evidence="4">DSM 24202</strain>
    </source>
</reference>
<dbReference type="NCBIfam" id="TIGR02824">
    <property type="entry name" value="quinone_pig3"/>
    <property type="match status" value="1"/>
</dbReference>
<dbReference type="Pfam" id="PF08240">
    <property type="entry name" value="ADH_N"/>
    <property type="match status" value="1"/>
</dbReference>
<dbReference type="CDD" id="cd05276">
    <property type="entry name" value="p53_inducible_oxidoreductase"/>
    <property type="match status" value="1"/>
</dbReference>
<name>A0AAE4ANT0_9BACT</name>
<evidence type="ECO:0000256" key="2">
    <source>
        <dbReference type="ARBA" id="ARBA00023002"/>
    </source>
</evidence>
<evidence type="ECO:0000259" key="3">
    <source>
        <dbReference type="SMART" id="SM00829"/>
    </source>
</evidence>
<keyword evidence="2 4" id="KW-0560">Oxidoreductase</keyword>
<accession>A0AAE4ANT0</accession>
<dbReference type="Gene3D" id="3.40.50.720">
    <property type="entry name" value="NAD(P)-binding Rossmann-like Domain"/>
    <property type="match status" value="1"/>
</dbReference>
<proteinExistence type="predicted"/>
<dbReference type="RefSeq" id="WP_307261410.1">
    <property type="nucleotide sequence ID" value="NZ_JAUSVL010000001.1"/>
</dbReference>
<dbReference type="AlphaFoldDB" id="A0AAE4ANT0"/>
<dbReference type="SUPFAM" id="SSF51735">
    <property type="entry name" value="NAD(P)-binding Rossmann-fold domains"/>
    <property type="match status" value="1"/>
</dbReference>
<dbReference type="InterPro" id="IPR011032">
    <property type="entry name" value="GroES-like_sf"/>
</dbReference>
<dbReference type="InterPro" id="IPR020843">
    <property type="entry name" value="ER"/>
</dbReference>
<keyword evidence="5" id="KW-1185">Reference proteome</keyword>
<dbReference type="Proteomes" id="UP001238163">
    <property type="component" value="Unassembled WGS sequence"/>
</dbReference>
<feature type="domain" description="Enoyl reductase (ER)" evidence="3">
    <location>
        <begin position="7"/>
        <end position="315"/>
    </location>
</feature>
<evidence type="ECO:0000313" key="4">
    <source>
        <dbReference type="EMBL" id="MDQ0289976.1"/>
    </source>
</evidence>
<dbReference type="InterPro" id="IPR036291">
    <property type="entry name" value="NAD(P)-bd_dom_sf"/>
</dbReference>
<dbReference type="EMBL" id="JAUSVL010000001">
    <property type="protein sequence ID" value="MDQ0289976.1"/>
    <property type="molecule type" value="Genomic_DNA"/>
</dbReference>
<comment type="caution">
    <text evidence="4">The sequence shown here is derived from an EMBL/GenBank/DDBJ whole genome shotgun (WGS) entry which is preliminary data.</text>
</comment>
<dbReference type="SMART" id="SM00829">
    <property type="entry name" value="PKS_ER"/>
    <property type="match status" value="1"/>
</dbReference>
<dbReference type="GO" id="GO:0070402">
    <property type="term" value="F:NADPH binding"/>
    <property type="evidence" value="ECO:0007669"/>
    <property type="project" value="TreeGrafter"/>
</dbReference>
<evidence type="ECO:0000313" key="5">
    <source>
        <dbReference type="Proteomes" id="UP001238163"/>
    </source>
</evidence>
<evidence type="ECO:0000256" key="1">
    <source>
        <dbReference type="ARBA" id="ARBA00022857"/>
    </source>
</evidence>
<gene>
    <name evidence="4" type="ORF">J3R75_002083</name>
</gene>
<dbReference type="InterPro" id="IPR014189">
    <property type="entry name" value="Quinone_OxRdtase_PIG3"/>
</dbReference>
<dbReference type="Gene3D" id="3.90.180.10">
    <property type="entry name" value="Medium-chain alcohol dehydrogenases, catalytic domain"/>
    <property type="match status" value="1"/>
</dbReference>
<dbReference type="InterPro" id="IPR013149">
    <property type="entry name" value="ADH-like_C"/>
</dbReference>
<sequence>MRAILVKEDKSLVWSEVPEPTPRDGEIIIDIHAAALNRADLMQRAGNYPPPPGWPDWMGLEVSGVVSWVPAGCKWRVGDRVCALLGGGGYAERVAVPADMALPIPEGISMVEAAAIPEAFATSFLNLILEGRMKKGDTVFIQGGASGLGMAAVQLAKYMGGKVVTTVGSDDKAAFVRTLGADVVINRKKEDIAAVLAQHPVDVAMDSVAGPHLGACLATMARGGRWIIISTLGGAMCEIDIRDFFRRGVYLIGSTLRSRSSEMKAQILDSLRDQVWSGFTSGKIKVVIHQTLPITQAEKAHAILEKQENLGKVVLVVKE</sequence>